<dbReference type="GO" id="GO:0016757">
    <property type="term" value="F:glycosyltransferase activity"/>
    <property type="evidence" value="ECO:0007669"/>
    <property type="project" value="UniProtKB-KW"/>
</dbReference>
<reference evidence="4" key="1">
    <citation type="submission" date="2023-03" db="EMBL/GenBank/DDBJ databases">
        <authorList>
            <person name="Pearce D."/>
        </authorList>
    </citation>
    <scope>NUCLEOTIDE SEQUENCE</scope>
    <source>
        <strain evidence="4">Mc</strain>
    </source>
</reference>
<evidence type="ECO:0000313" key="4">
    <source>
        <dbReference type="EMBL" id="CAI8723119.1"/>
    </source>
</evidence>
<name>A0AA35URY4_METCP</name>
<evidence type="ECO:0000256" key="1">
    <source>
        <dbReference type="ARBA" id="ARBA00022676"/>
    </source>
</evidence>
<dbReference type="CDD" id="cd03801">
    <property type="entry name" value="GT4_PimA-like"/>
    <property type="match status" value="1"/>
</dbReference>
<evidence type="ECO:0000256" key="2">
    <source>
        <dbReference type="ARBA" id="ARBA00022679"/>
    </source>
</evidence>
<dbReference type="Proteomes" id="UP001158598">
    <property type="component" value="Chromosome"/>
</dbReference>
<dbReference type="Gene3D" id="3.40.50.2000">
    <property type="entry name" value="Glycogen Phosphorylase B"/>
    <property type="match status" value="2"/>
</dbReference>
<sequence>MTIPDFVVVTDIPSPHQVELFDEMHRSGLNLGIIYVRHRDPLRRWSDTELGHPHAFIDGTAEELKRCHRWIREGRLTVISGYAHPLQRQWMKYRETERKPWCFWGERPGVRSRSWIGKFYRRLLLRVLSKSRAPVWGIGQWGIEGYRDEFGSERPYFNVPYFSNLARFKTRPNDRECVPRTILFSGQLIDRKGILELASCFVALVRKYPDLRLRILGQGPLRERIAALLRTVAGQVDLIGFRDWSELPGFYHSSDIVCVPSKYDGWGMFVPEAMAAGCPVITTAATGAAHDLIENGVNGWMIPPANVDRLTAALEEAISLDPETYRLMRQRAMQSAQTVDISRGVDVFAEAAEESMRLYSKL</sequence>
<dbReference type="PANTHER" id="PTHR12526:SF510">
    <property type="entry name" value="D-INOSITOL 3-PHOSPHATE GLYCOSYLTRANSFERASE"/>
    <property type="match status" value="1"/>
</dbReference>
<dbReference type="SUPFAM" id="SSF53756">
    <property type="entry name" value="UDP-Glycosyltransferase/glycogen phosphorylase"/>
    <property type="match status" value="1"/>
</dbReference>
<evidence type="ECO:0000313" key="5">
    <source>
        <dbReference type="Proteomes" id="UP001158598"/>
    </source>
</evidence>
<keyword evidence="1" id="KW-0328">Glycosyltransferase</keyword>
<accession>A0AA35URY4</accession>
<organism evidence="4 5">
    <name type="scientific">Methylococcus capsulatus</name>
    <dbReference type="NCBI Taxonomy" id="414"/>
    <lineage>
        <taxon>Bacteria</taxon>
        <taxon>Pseudomonadati</taxon>
        <taxon>Pseudomonadota</taxon>
        <taxon>Gammaproteobacteria</taxon>
        <taxon>Methylococcales</taxon>
        <taxon>Methylococcaceae</taxon>
        <taxon>Methylococcus</taxon>
    </lineage>
</organism>
<evidence type="ECO:0000259" key="3">
    <source>
        <dbReference type="Pfam" id="PF00534"/>
    </source>
</evidence>
<dbReference type="AlphaFoldDB" id="A0AA35URY4"/>
<dbReference type="PANTHER" id="PTHR12526">
    <property type="entry name" value="GLYCOSYLTRANSFERASE"/>
    <property type="match status" value="1"/>
</dbReference>
<dbReference type="RefSeq" id="WP_282213419.1">
    <property type="nucleotide sequence ID" value="NZ_OX458332.1"/>
</dbReference>
<keyword evidence="2" id="KW-0808">Transferase</keyword>
<gene>
    <name evidence="4" type="ORF">MCNOR_0130</name>
</gene>
<feature type="domain" description="Glycosyl transferase family 1" evidence="3">
    <location>
        <begin position="179"/>
        <end position="332"/>
    </location>
</feature>
<proteinExistence type="predicted"/>
<protein>
    <submittedName>
        <fullName evidence="4">Glycosyltransferase</fullName>
    </submittedName>
</protein>
<dbReference type="InterPro" id="IPR001296">
    <property type="entry name" value="Glyco_trans_1"/>
</dbReference>
<dbReference type="EMBL" id="OX458332">
    <property type="protein sequence ID" value="CAI8723119.1"/>
    <property type="molecule type" value="Genomic_DNA"/>
</dbReference>
<dbReference type="GO" id="GO:1901135">
    <property type="term" value="P:carbohydrate derivative metabolic process"/>
    <property type="evidence" value="ECO:0007669"/>
    <property type="project" value="UniProtKB-ARBA"/>
</dbReference>
<dbReference type="Pfam" id="PF00534">
    <property type="entry name" value="Glycos_transf_1"/>
    <property type="match status" value="1"/>
</dbReference>